<dbReference type="PANTHER" id="PTHR46986">
    <property type="entry name" value="ENDORIBONUCLEASE YBEY, CHLOROPLASTIC"/>
    <property type="match status" value="1"/>
</dbReference>
<evidence type="ECO:0000256" key="6">
    <source>
        <dbReference type="ARBA" id="ARBA00022833"/>
    </source>
</evidence>
<dbReference type="GO" id="GO:0004521">
    <property type="term" value="F:RNA endonuclease activity"/>
    <property type="evidence" value="ECO:0007669"/>
    <property type="project" value="UniProtKB-UniRule"/>
</dbReference>
<sequence length="159" mass="17882">MSLIKNLNEFSSCGKTLKLTVQFAVDKTNIPGRQLFRKWATAALNKPAEIVIRIVGMQEGEVLNRKFRGKDSATNVLTFVYSDDVPLLGDIVLCAPVIFREAEQQSKDLVAHYAHLTVHGVLHLQGYDHISDKDAVVMESLETKIITRLNYPDPYVIQQ</sequence>
<dbReference type="GO" id="GO:0008270">
    <property type="term" value="F:zinc ion binding"/>
    <property type="evidence" value="ECO:0007669"/>
    <property type="project" value="UniProtKB-UniRule"/>
</dbReference>
<comment type="cofactor">
    <cofactor evidence="7">
        <name>Zn(2+)</name>
        <dbReference type="ChEBI" id="CHEBI:29105"/>
    </cofactor>
    <text evidence="7">Binds 1 zinc ion.</text>
</comment>
<feature type="binding site" evidence="7">
    <location>
        <position position="119"/>
    </location>
    <ligand>
        <name>Zn(2+)</name>
        <dbReference type="ChEBI" id="CHEBI:29105"/>
        <note>catalytic</note>
    </ligand>
</feature>
<dbReference type="HAMAP" id="MF_00009">
    <property type="entry name" value="Endoribonucl_YbeY"/>
    <property type="match status" value="1"/>
</dbReference>
<keyword evidence="4 7" id="KW-0255">Endonuclease</keyword>
<organism evidence="8 9">
    <name type="scientific">Nitrosomonas eutropha</name>
    <dbReference type="NCBI Taxonomy" id="916"/>
    <lineage>
        <taxon>Bacteria</taxon>
        <taxon>Pseudomonadati</taxon>
        <taxon>Pseudomonadota</taxon>
        <taxon>Betaproteobacteria</taxon>
        <taxon>Nitrosomonadales</taxon>
        <taxon>Nitrosomonadaceae</taxon>
        <taxon>Nitrosomonas</taxon>
    </lineage>
</organism>
<dbReference type="InterPro" id="IPR023091">
    <property type="entry name" value="MetalPrtase_cat_dom_sf_prd"/>
</dbReference>
<keyword evidence="7" id="KW-0690">Ribosome biogenesis</keyword>
<keyword evidence="5 7" id="KW-0378">Hydrolase</keyword>
<dbReference type="RefSeq" id="WP_074927814.1">
    <property type="nucleotide sequence ID" value="NZ_FPBL01000003.1"/>
</dbReference>
<dbReference type="SUPFAM" id="SSF55486">
    <property type="entry name" value="Metalloproteases ('zincins'), catalytic domain"/>
    <property type="match status" value="1"/>
</dbReference>
<keyword evidence="3 7" id="KW-0479">Metal-binding</keyword>
<protein>
    <recommendedName>
        <fullName evidence="7">Endoribonuclease YbeY</fullName>
        <ecNumber evidence="7">3.1.-.-</ecNumber>
    </recommendedName>
</protein>
<keyword evidence="6 7" id="KW-0862">Zinc</keyword>
<dbReference type="Pfam" id="PF02130">
    <property type="entry name" value="YbeY"/>
    <property type="match status" value="1"/>
</dbReference>
<dbReference type="EC" id="3.1.-.-" evidence="7"/>
<evidence type="ECO:0000256" key="1">
    <source>
        <dbReference type="ARBA" id="ARBA00010875"/>
    </source>
</evidence>
<dbReference type="PANTHER" id="PTHR46986:SF1">
    <property type="entry name" value="ENDORIBONUCLEASE YBEY, CHLOROPLASTIC"/>
    <property type="match status" value="1"/>
</dbReference>
<dbReference type="GO" id="GO:0005737">
    <property type="term" value="C:cytoplasm"/>
    <property type="evidence" value="ECO:0007669"/>
    <property type="project" value="UniProtKB-SubCell"/>
</dbReference>
<keyword evidence="7" id="KW-0963">Cytoplasm</keyword>
<keyword evidence="7" id="KW-0698">rRNA processing</keyword>
<comment type="function">
    <text evidence="7">Single strand-specific metallo-endoribonuclease involved in late-stage 70S ribosome quality control and in maturation of the 3' terminus of the 16S rRNA.</text>
</comment>
<reference evidence="8 9" key="1">
    <citation type="submission" date="2016-10" db="EMBL/GenBank/DDBJ databases">
        <authorList>
            <person name="de Groot N.N."/>
        </authorList>
    </citation>
    <scope>NUCLEOTIDE SEQUENCE [LARGE SCALE GENOMIC DNA]</scope>
    <source>
        <strain evidence="8 9">Nm24</strain>
    </source>
</reference>
<dbReference type="PROSITE" id="PS01306">
    <property type="entry name" value="UPF0054"/>
    <property type="match status" value="1"/>
</dbReference>
<gene>
    <name evidence="7" type="primary">ybeY</name>
    <name evidence="8" type="ORF">SAMN05216339_103219</name>
</gene>
<feature type="binding site" evidence="7">
    <location>
        <position position="123"/>
    </location>
    <ligand>
        <name>Zn(2+)</name>
        <dbReference type="ChEBI" id="CHEBI:29105"/>
        <note>catalytic</note>
    </ligand>
</feature>
<evidence type="ECO:0000313" key="9">
    <source>
        <dbReference type="Proteomes" id="UP000183926"/>
    </source>
</evidence>
<evidence type="ECO:0000256" key="4">
    <source>
        <dbReference type="ARBA" id="ARBA00022759"/>
    </source>
</evidence>
<dbReference type="InterPro" id="IPR002036">
    <property type="entry name" value="YbeY"/>
</dbReference>
<proteinExistence type="inferred from homology"/>
<feature type="binding site" evidence="7">
    <location>
        <position position="129"/>
    </location>
    <ligand>
        <name>Zn(2+)</name>
        <dbReference type="ChEBI" id="CHEBI:29105"/>
        <note>catalytic</note>
    </ligand>
</feature>
<name>A0A1I7GWL3_9PROT</name>
<dbReference type="Gene3D" id="3.40.390.30">
    <property type="entry name" value="Metalloproteases ('zincins'), catalytic domain"/>
    <property type="match status" value="1"/>
</dbReference>
<dbReference type="InterPro" id="IPR020549">
    <property type="entry name" value="YbeY_CS"/>
</dbReference>
<comment type="subcellular location">
    <subcellularLocation>
        <location evidence="7">Cytoplasm</location>
    </subcellularLocation>
</comment>
<evidence type="ECO:0000256" key="7">
    <source>
        <dbReference type="HAMAP-Rule" id="MF_00009"/>
    </source>
</evidence>
<dbReference type="AlphaFoldDB" id="A0A1I7GWL3"/>
<comment type="similarity">
    <text evidence="1 7">Belongs to the endoribonuclease YbeY family.</text>
</comment>
<dbReference type="Proteomes" id="UP000183926">
    <property type="component" value="Unassembled WGS sequence"/>
</dbReference>
<evidence type="ECO:0000313" key="8">
    <source>
        <dbReference type="EMBL" id="SFU52810.1"/>
    </source>
</evidence>
<dbReference type="EMBL" id="FPBL01000003">
    <property type="protein sequence ID" value="SFU52810.1"/>
    <property type="molecule type" value="Genomic_DNA"/>
</dbReference>
<accession>A0A1I7GWL3</accession>
<evidence type="ECO:0000256" key="5">
    <source>
        <dbReference type="ARBA" id="ARBA00022801"/>
    </source>
</evidence>
<keyword evidence="2 7" id="KW-0540">Nuclease</keyword>
<evidence type="ECO:0000256" key="2">
    <source>
        <dbReference type="ARBA" id="ARBA00022722"/>
    </source>
</evidence>
<dbReference type="NCBIfam" id="TIGR00043">
    <property type="entry name" value="rRNA maturation RNase YbeY"/>
    <property type="match status" value="1"/>
</dbReference>
<dbReference type="GO" id="GO:0004222">
    <property type="term" value="F:metalloendopeptidase activity"/>
    <property type="evidence" value="ECO:0007669"/>
    <property type="project" value="InterPro"/>
</dbReference>
<dbReference type="GO" id="GO:0006364">
    <property type="term" value="P:rRNA processing"/>
    <property type="evidence" value="ECO:0007669"/>
    <property type="project" value="UniProtKB-UniRule"/>
</dbReference>
<evidence type="ECO:0000256" key="3">
    <source>
        <dbReference type="ARBA" id="ARBA00022723"/>
    </source>
</evidence>